<name>A0A0L9VIA0_PHAAN</name>
<evidence type="ECO:0000313" key="1">
    <source>
        <dbReference type="EMBL" id="KOM54622.1"/>
    </source>
</evidence>
<gene>
    <name evidence="1" type="ORF">LR48_Vigan10g051400</name>
</gene>
<dbReference type="AlphaFoldDB" id="A0A0L9VIA0"/>
<accession>A0A0L9VIA0</accession>
<proteinExistence type="predicted"/>
<dbReference type="EMBL" id="CM003380">
    <property type="protein sequence ID" value="KOM54622.1"/>
    <property type="molecule type" value="Genomic_DNA"/>
</dbReference>
<dbReference type="Proteomes" id="UP000053144">
    <property type="component" value="Chromosome 10"/>
</dbReference>
<protein>
    <submittedName>
        <fullName evidence="1">Uncharacterized protein</fullName>
    </submittedName>
</protein>
<organism evidence="1 2">
    <name type="scientific">Phaseolus angularis</name>
    <name type="common">Azuki bean</name>
    <name type="synonym">Vigna angularis</name>
    <dbReference type="NCBI Taxonomy" id="3914"/>
    <lineage>
        <taxon>Eukaryota</taxon>
        <taxon>Viridiplantae</taxon>
        <taxon>Streptophyta</taxon>
        <taxon>Embryophyta</taxon>
        <taxon>Tracheophyta</taxon>
        <taxon>Spermatophyta</taxon>
        <taxon>Magnoliopsida</taxon>
        <taxon>eudicotyledons</taxon>
        <taxon>Gunneridae</taxon>
        <taxon>Pentapetalae</taxon>
        <taxon>rosids</taxon>
        <taxon>fabids</taxon>
        <taxon>Fabales</taxon>
        <taxon>Fabaceae</taxon>
        <taxon>Papilionoideae</taxon>
        <taxon>50 kb inversion clade</taxon>
        <taxon>NPAAA clade</taxon>
        <taxon>indigoferoid/millettioid clade</taxon>
        <taxon>Phaseoleae</taxon>
        <taxon>Vigna</taxon>
    </lineage>
</organism>
<evidence type="ECO:0000313" key="2">
    <source>
        <dbReference type="Proteomes" id="UP000053144"/>
    </source>
</evidence>
<sequence length="197" mass="22801">MVPRPFPQPINLETLEQQSAALVHLNTVTLQSLEVARANFEATQRQLMEIIGITRDIIRTEECNGIGIAQGATTTDNKRSHIFKEQIQERHLMIVPYHLLFQLLGVKSIRYSLWEERTLKTWFGADREQGSLDGLEKFSSRLWWSKGELRRGSSGSECERHGLRDLSFVLVIVDEDRNGEQVQQPRRLHNYPAIFFK</sequence>
<reference evidence="2" key="1">
    <citation type="journal article" date="2015" name="Proc. Natl. Acad. Sci. U.S.A.">
        <title>Genome sequencing of adzuki bean (Vigna angularis) provides insight into high starch and low fat accumulation and domestication.</title>
        <authorList>
            <person name="Yang K."/>
            <person name="Tian Z."/>
            <person name="Chen C."/>
            <person name="Luo L."/>
            <person name="Zhao B."/>
            <person name="Wang Z."/>
            <person name="Yu L."/>
            <person name="Li Y."/>
            <person name="Sun Y."/>
            <person name="Li W."/>
            <person name="Chen Y."/>
            <person name="Li Y."/>
            <person name="Zhang Y."/>
            <person name="Ai D."/>
            <person name="Zhao J."/>
            <person name="Shang C."/>
            <person name="Ma Y."/>
            <person name="Wu B."/>
            <person name="Wang M."/>
            <person name="Gao L."/>
            <person name="Sun D."/>
            <person name="Zhang P."/>
            <person name="Guo F."/>
            <person name="Wang W."/>
            <person name="Li Y."/>
            <person name="Wang J."/>
            <person name="Varshney R.K."/>
            <person name="Wang J."/>
            <person name="Ling H.Q."/>
            <person name="Wan P."/>
        </authorList>
    </citation>
    <scope>NUCLEOTIDE SEQUENCE</scope>
    <source>
        <strain evidence="2">cv. Jingnong 6</strain>
    </source>
</reference>
<dbReference type="Gramene" id="KOM54622">
    <property type="protein sequence ID" value="KOM54622"/>
    <property type="gene ID" value="LR48_Vigan10g051400"/>
</dbReference>